<keyword evidence="2" id="KW-1185">Reference proteome</keyword>
<dbReference type="Proteomes" id="UP000326029">
    <property type="component" value="Chromosome"/>
</dbReference>
<reference evidence="1 2" key="1">
    <citation type="submission" date="2017-09" db="EMBL/GenBank/DDBJ databases">
        <authorList>
            <person name="Lee N."/>
            <person name="Cho B.-K."/>
        </authorList>
    </citation>
    <scope>NUCLEOTIDE SEQUENCE [LARGE SCALE GENOMIC DNA]</scope>
    <source>
        <strain evidence="1 2">ATCC 19740</strain>
    </source>
</reference>
<gene>
    <name evidence="1" type="ORF">CP977_19155</name>
</gene>
<dbReference type="EMBL" id="CP023693">
    <property type="protein sequence ID" value="QEV34017.1"/>
    <property type="molecule type" value="Genomic_DNA"/>
</dbReference>
<organism evidence="1 2">
    <name type="scientific">Streptomyces cinereoruber</name>
    <dbReference type="NCBI Taxonomy" id="67260"/>
    <lineage>
        <taxon>Bacteria</taxon>
        <taxon>Bacillati</taxon>
        <taxon>Actinomycetota</taxon>
        <taxon>Actinomycetes</taxon>
        <taxon>Kitasatosporales</taxon>
        <taxon>Streptomycetaceae</taxon>
        <taxon>Streptomyces</taxon>
    </lineage>
</organism>
<sequence length="62" mass="6743">MRGDAGSVSRPVVVQRLYAVLSEVGPFAVGPFVDGSFLVSREAFHLRVGQVRARTRSLVITK</sequence>
<name>A0ABX6BHX1_9ACTN</name>
<evidence type="ECO:0000313" key="2">
    <source>
        <dbReference type="Proteomes" id="UP000326029"/>
    </source>
</evidence>
<evidence type="ECO:0000313" key="1">
    <source>
        <dbReference type="EMBL" id="QEV34017.1"/>
    </source>
</evidence>
<protein>
    <submittedName>
        <fullName evidence="1">Uncharacterized protein</fullName>
    </submittedName>
</protein>
<accession>A0ABX6BHX1</accession>
<proteinExistence type="predicted"/>